<dbReference type="PANTHER" id="PTHR30461:SF19">
    <property type="entry name" value="SITE-SPECIFIC RECOMBINASE RESOLVASE FAMILY"/>
    <property type="match status" value="1"/>
</dbReference>
<protein>
    <submittedName>
        <fullName evidence="7">Recombinase family protein</fullName>
    </submittedName>
</protein>
<dbReference type="InterPro" id="IPR006118">
    <property type="entry name" value="Recombinase_CS"/>
</dbReference>
<evidence type="ECO:0000256" key="5">
    <source>
        <dbReference type="PROSITE-ProRule" id="PRU10137"/>
    </source>
</evidence>
<dbReference type="InterPro" id="IPR036162">
    <property type="entry name" value="Resolvase-like_N_sf"/>
</dbReference>
<evidence type="ECO:0000313" key="8">
    <source>
        <dbReference type="Proteomes" id="UP000725002"/>
    </source>
</evidence>
<reference evidence="7" key="2">
    <citation type="journal article" date="2021" name="PeerJ">
        <title>Extensive microbial diversity within the chicken gut microbiome revealed by metagenomics and culture.</title>
        <authorList>
            <person name="Gilroy R."/>
            <person name="Ravi A."/>
            <person name="Getino M."/>
            <person name="Pursley I."/>
            <person name="Horton D.L."/>
            <person name="Alikhan N.F."/>
            <person name="Baker D."/>
            <person name="Gharbi K."/>
            <person name="Hall N."/>
            <person name="Watson M."/>
            <person name="Adriaenssens E.M."/>
            <person name="Foster-Nyarko E."/>
            <person name="Jarju S."/>
            <person name="Secka A."/>
            <person name="Antonio M."/>
            <person name="Oren A."/>
            <person name="Chaudhuri R.R."/>
            <person name="La Ragione R."/>
            <person name="Hildebrand F."/>
            <person name="Pallen M.J."/>
        </authorList>
    </citation>
    <scope>NUCLEOTIDE SEQUENCE</scope>
    <source>
        <strain evidence="7">G3-8215</strain>
    </source>
</reference>
<feature type="domain" description="Resolvase/invertase-type recombinase catalytic" evidence="6">
    <location>
        <begin position="1"/>
        <end position="142"/>
    </location>
</feature>
<proteinExistence type="predicted"/>
<sequence length="212" mass="24065">MIYAYIRVSTELQNYSSQRFEIQNYCSSNGMSVDRWVTESVSGTVKVEKRTLGKIIKKMHPGDRLICTELSRLGRNMLMVMSILNTCSAKGIYIHSIKDNFDLSDNINSKIIAFAFALAAEIERNLISQRTKEALALKKAAGIKLGRPPGISKKRENAYKCWDAIDRKIKEGVPLVKIAKQYKIHRNTLRNYITIRSLKENTQGACQPFSSK</sequence>
<dbReference type="AlphaFoldDB" id="A0A940DSH3"/>
<dbReference type="GO" id="GO:0015074">
    <property type="term" value="P:DNA integration"/>
    <property type="evidence" value="ECO:0007669"/>
    <property type="project" value="UniProtKB-KW"/>
</dbReference>
<dbReference type="PROSITE" id="PS00397">
    <property type="entry name" value="RECOMBINASES_1"/>
    <property type="match status" value="1"/>
</dbReference>
<evidence type="ECO:0000256" key="3">
    <source>
        <dbReference type="ARBA" id="ARBA00023172"/>
    </source>
</evidence>
<keyword evidence="1" id="KW-0229">DNA integration</keyword>
<evidence type="ECO:0000313" key="7">
    <source>
        <dbReference type="EMBL" id="MBO8482976.1"/>
    </source>
</evidence>
<organism evidence="7 8">
    <name type="scientific">Candidatus Cryptobacteroides avicola</name>
    <dbReference type="NCBI Taxonomy" id="2840757"/>
    <lineage>
        <taxon>Bacteria</taxon>
        <taxon>Pseudomonadati</taxon>
        <taxon>Bacteroidota</taxon>
        <taxon>Bacteroidia</taxon>
        <taxon>Bacteroidales</taxon>
        <taxon>Candidatus Cryptobacteroides</taxon>
    </lineage>
</organism>
<dbReference type="EMBL" id="JADILV010000019">
    <property type="protein sequence ID" value="MBO8482976.1"/>
    <property type="molecule type" value="Genomic_DNA"/>
</dbReference>
<dbReference type="Gene3D" id="3.40.50.1390">
    <property type="entry name" value="Resolvase, N-terminal catalytic domain"/>
    <property type="match status" value="1"/>
</dbReference>
<dbReference type="Pfam" id="PF00239">
    <property type="entry name" value="Resolvase"/>
    <property type="match status" value="1"/>
</dbReference>
<dbReference type="GO" id="GO:0003677">
    <property type="term" value="F:DNA binding"/>
    <property type="evidence" value="ECO:0007669"/>
    <property type="project" value="UniProtKB-KW"/>
</dbReference>
<comment type="caution">
    <text evidence="7">The sequence shown here is derived from an EMBL/GenBank/DDBJ whole genome shotgun (WGS) entry which is preliminary data.</text>
</comment>
<dbReference type="SUPFAM" id="SSF53041">
    <property type="entry name" value="Resolvase-like"/>
    <property type="match status" value="1"/>
</dbReference>
<evidence type="ECO:0000256" key="1">
    <source>
        <dbReference type="ARBA" id="ARBA00022908"/>
    </source>
</evidence>
<dbReference type="GO" id="GO:0000150">
    <property type="term" value="F:DNA strand exchange activity"/>
    <property type="evidence" value="ECO:0007669"/>
    <property type="project" value="InterPro"/>
</dbReference>
<dbReference type="InterPro" id="IPR050639">
    <property type="entry name" value="SSR_resolvase"/>
</dbReference>
<evidence type="ECO:0000259" key="6">
    <source>
        <dbReference type="PROSITE" id="PS51736"/>
    </source>
</evidence>
<accession>A0A940DSH3</accession>
<feature type="active site" description="O-(5'-phospho-DNA)-serine intermediate" evidence="4 5">
    <location>
        <position position="9"/>
    </location>
</feature>
<gene>
    <name evidence="7" type="ORF">IAB75_02505</name>
</gene>
<dbReference type="Proteomes" id="UP000725002">
    <property type="component" value="Unassembled WGS sequence"/>
</dbReference>
<dbReference type="SMART" id="SM00857">
    <property type="entry name" value="Resolvase"/>
    <property type="match status" value="1"/>
</dbReference>
<dbReference type="PANTHER" id="PTHR30461">
    <property type="entry name" value="DNA-INVERTASE FROM LAMBDOID PROPHAGE"/>
    <property type="match status" value="1"/>
</dbReference>
<dbReference type="CDD" id="cd03768">
    <property type="entry name" value="SR_ResInv"/>
    <property type="match status" value="1"/>
</dbReference>
<evidence type="ECO:0000256" key="4">
    <source>
        <dbReference type="PIRSR" id="PIRSR606118-50"/>
    </source>
</evidence>
<reference evidence="7" key="1">
    <citation type="submission" date="2020-10" db="EMBL/GenBank/DDBJ databases">
        <authorList>
            <person name="Gilroy R."/>
        </authorList>
    </citation>
    <scope>NUCLEOTIDE SEQUENCE</scope>
    <source>
        <strain evidence="7">G3-8215</strain>
    </source>
</reference>
<keyword evidence="3" id="KW-0233">DNA recombination</keyword>
<keyword evidence="2" id="KW-0238">DNA-binding</keyword>
<name>A0A940DSH3_9BACT</name>
<dbReference type="PROSITE" id="PS51736">
    <property type="entry name" value="RECOMBINASES_3"/>
    <property type="match status" value="1"/>
</dbReference>
<dbReference type="InterPro" id="IPR006119">
    <property type="entry name" value="Resolv_N"/>
</dbReference>
<evidence type="ECO:0000256" key="2">
    <source>
        <dbReference type="ARBA" id="ARBA00023125"/>
    </source>
</evidence>